<dbReference type="EMBL" id="BPQB01000010">
    <property type="protein sequence ID" value="GJE88846.1"/>
    <property type="molecule type" value="Genomic_DNA"/>
</dbReference>
<dbReference type="EC" id="3.1.1.47" evidence="1"/>
<feature type="compositionally biased region" description="Polar residues" evidence="5">
    <location>
        <begin position="1"/>
        <end position="19"/>
    </location>
</feature>
<keyword evidence="2" id="KW-0378">Hydrolase</keyword>
<evidence type="ECO:0000256" key="5">
    <source>
        <dbReference type="SAM" id="MobiDB-lite"/>
    </source>
</evidence>
<keyword evidence="3" id="KW-0442">Lipid degradation</keyword>
<dbReference type="OrthoDB" id="2363873at2759"/>
<dbReference type="SUPFAM" id="SSF53474">
    <property type="entry name" value="alpha/beta-Hydrolases"/>
    <property type="match status" value="1"/>
</dbReference>
<reference evidence="6 7" key="1">
    <citation type="submission" date="2021-08" db="EMBL/GenBank/DDBJ databases">
        <title>Draft Genome Sequence of Phanerochaete sordida strain YK-624.</title>
        <authorList>
            <person name="Mori T."/>
            <person name="Dohra H."/>
            <person name="Suzuki T."/>
            <person name="Kawagishi H."/>
            <person name="Hirai H."/>
        </authorList>
    </citation>
    <scope>NUCLEOTIDE SEQUENCE [LARGE SCALE GENOMIC DNA]</scope>
    <source>
        <strain evidence="6 7">YK-624</strain>
    </source>
</reference>
<sequence length="520" mass="57130">MPMPATSSDMFISSANSTPALPHGTPKIFSSNRQSVSLTDIPRLSCSADDDSSSDPEPPKIQELPKHSPFGALLSRTLPKYTGPFPVGVRDLEIPIPRQTFGSFKHKNMPHSVAGIAVDTVLFTIFYPCETQDKPKHVAWFPRMGQTIDGLLKMAKRTPNVWNRMIAYPAAAAIVHGTTFPASKCAPLAMPPSTPVPSSFHQDGKWPLMIFSHGAGCSRLMYSAFCGEMASRGFVVVALEHRDGTSPSSTIAAADGSKSIVDWIQWSDLHWPELAEQPMDDSILRREQIKCRVAEIEAVIDIMKRISEGEEPPCRLQLNENLDWAAWRCVDTTTPVLTGHSLGGSAALAVSANLKCDYRGVVAFDPALQRLMPWDSTLPHPVLVINSEEVMVRHDFRQLFVPFAHSATAGVQVYVIGGSTHPSFSDVFLILPHTINKLTGLGCPARAVIDRVVRATGEFLADDAGGAGAQVAYDEVFRDADDMQWKMSIKGRRRLFRRHSKEDGMYRALGKPGELALYHF</sequence>
<dbReference type="GO" id="GO:0016042">
    <property type="term" value="P:lipid catabolic process"/>
    <property type="evidence" value="ECO:0007669"/>
    <property type="project" value="UniProtKB-KW"/>
</dbReference>
<dbReference type="Proteomes" id="UP000703269">
    <property type="component" value="Unassembled WGS sequence"/>
</dbReference>
<evidence type="ECO:0000313" key="6">
    <source>
        <dbReference type="EMBL" id="GJE88846.1"/>
    </source>
</evidence>
<dbReference type="GO" id="GO:0003847">
    <property type="term" value="F:1-alkyl-2-acetylglycerophosphocholine esterase activity"/>
    <property type="evidence" value="ECO:0007669"/>
    <property type="project" value="UniProtKB-EC"/>
</dbReference>
<feature type="region of interest" description="Disordered" evidence="5">
    <location>
        <begin position="1"/>
        <end position="66"/>
    </location>
</feature>
<gene>
    <name evidence="6" type="ORF">PsYK624_049330</name>
</gene>
<dbReference type="InterPro" id="IPR029058">
    <property type="entry name" value="AB_hydrolase_fold"/>
</dbReference>
<keyword evidence="4" id="KW-0443">Lipid metabolism</keyword>
<evidence type="ECO:0000256" key="4">
    <source>
        <dbReference type="ARBA" id="ARBA00023098"/>
    </source>
</evidence>
<evidence type="ECO:0000256" key="1">
    <source>
        <dbReference type="ARBA" id="ARBA00013201"/>
    </source>
</evidence>
<comment type="caution">
    <text evidence="6">The sequence shown here is derived from an EMBL/GenBank/DDBJ whole genome shotgun (WGS) entry which is preliminary data.</text>
</comment>
<dbReference type="Pfam" id="PF03403">
    <property type="entry name" value="PAF-AH_p_II"/>
    <property type="match status" value="1"/>
</dbReference>
<dbReference type="PANTHER" id="PTHR10272:SF0">
    <property type="entry name" value="PLATELET-ACTIVATING FACTOR ACETYLHYDROLASE"/>
    <property type="match status" value="1"/>
</dbReference>
<evidence type="ECO:0000313" key="7">
    <source>
        <dbReference type="Proteomes" id="UP000703269"/>
    </source>
</evidence>
<evidence type="ECO:0000256" key="2">
    <source>
        <dbReference type="ARBA" id="ARBA00022801"/>
    </source>
</evidence>
<dbReference type="PANTHER" id="PTHR10272">
    <property type="entry name" value="PLATELET-ACTIVATING FACTOR ACETYLHYDROLASE"/>
    <property type="match status" value="1"/>
</dbReference>
<organism evidence="6 7">
    <name type="scientific">Phanerochaete sordida</name>
    <dbReference type="NCBI Taxonomy" id="48140"/>
    <lineage>
        <taxon>Eukaryota</taxon>
        <taxon>Fungi</taxon>
        <taxon>Dikarya</taxon>
        <taxon>Basidiomycota</taxon>
        <taxon>Agaricomycotina</taxon>
        <taxon>Agaricomycetes</taxon>
        <taxon>Polyporales</taxon>
        <taxon>Phanerochaetaceae</taxon>
        <taxon>Phanerochaete</taxon>
    </lineage>
</organism>
<evidence type="ECO:0000256" key="3">
    <source>
        <dbReference type="ARBA" id="ARBA00022963"/>
    </source>
</evidence>
<accession>A0A9P3G5Y8</accession>
<protein>
    <recommendedName>
        <fullName evidence="1">1-alkyl-2-acetylglycerophosphocholine esterase</fullName>
        <ecNumber evidence="1">3.1.1.47</ecNumber>
    </recommendedName>
</protein>
<dbReference type="AlphaFoldDB" id="A0A9P3G5Y8"/>
<proteinExistence type="predicted"/>
<dbReference type="Gene3D" id="3.40.50.1820">
    <property type="entry name" value="alpha/beta hydrolase"/>
    <property type="match status" value="1"/>
</dbReference>
<feature type="compositionally biased region" description="Basic and acidic residues" evidence="5">
    <location>
        <begin position="57"/>
        <end position="66"/>
    </location>
</feature>
<name>A0A9P3G5Y8_9APHY</name>
<feature type="compositionally biased region" description="Polar residues" evidence="5">
    <location>
        <begin position="28"/>
        <end position="38"/>
    </location>
</feature>
<keyword evidence="7" id="KW-1185">Reference proteome</keyword>